<evidence type="ECO:0000256" key="1">
    <source>
        <dbReference type="ARBA" id="ARBA00005381"/>
    </source>
</evidence>
<comment type="similarity">
    <text evidence="1">Belongs to the adenylyl cyclase class-3 family.</text>
</comment>
<gene>
    <name evidence="4" type="ORF">ACE1CC_05975</name>
</gene>
<evidence type="ECO:0000259" key="3">
    <source>
        <dbReference type="PROSITE" id="PS50125"/>
    </source>
</evidence>
<evidence type="ECO:0000256" key="2">
    <source>
        <dbReference type="SAM" id="Phobius"/>
    </source>
</evidence>
<dbReference type="PANTHER" id="PTHR43081">
    <property type="entry name" value="ADENYLATE CYCLASE, TERMINAL-DIFFERENTIATION SPECIFIC-RELATED"/>
    <property type="match status" value="1"/>
</dbReference>
<dbReference type="Gene3D" id="3.30.70.1230">
    <property type="entry name" value="Nucleotide cyclase"/>
    <property type="match status" value="1"/>
</dbReference>
<dbReference type="SMART" id="SM00044">
    <property type="entry name" value="CYCc"/>
    <property type="match status" value="1"/>
</dbReference>
<feature type="transmembrane region" description="Helical" evidence="2">
    <location>
        <begin position="362"/>
        <end position="378"/>
    </location>
</feature>
<dbReference type="SMART" id="SM01080">
    <property type="entry name" value="CHASE2"/>
    <property type="match status" value="1"/>
</dbReference>
<dbReference type="InterPro" id="IPR050697">
    <property type="entry name" value="Adenylyl/Guanylyl_Cyclase_3/4"/>
</dbReference>
<dbReference type="PROSITE" id="PS50125">
    <property type="entry name" value="GUANYLATE_CYCLASE_2"/>
    <property type="match status" value="1"/>
</dbReference>
<accession>A0ABV4X0W2</accession>
<dbReference type="EMBL" id="JBHFNQ010000052">
    <property type="protein sequence ID" value="MFB2876422.1"/>
    <property type="molecule type" value="Genomic_DNA"/>
</dbReference>
<reference evidence="4 5" key="1">
    <citation type="submission" date="2024-09" db="EMBL/GenBank/DDBJ databases">
        <title>Floridaenema gen nov. (Aerosakkonemataceae, Aerosakkonematales ord. nov., Cyanobacteria) from benthic tropical and subtropical fresh waters, with the description of four new species.</title>
        <authorList>
            <person name="Moretto J.A."/>
            <person name="Berthold D.E."/>
            <person name="Lefler F.W."/>
            <person name="Huang I.-S."/>
            <person name="Laughinghouse H. IV."/>
        </authorList>
    </citation>
    <scope>NUCLEOTIDE SEQUENCE [LARGE SCALE GENOMIC DNA]</scope>
    <source>
        <strain evidence="4 5">BLCC-F46</strain>
    </source>
</reference>
<dbReference type="Proteomes" id="UP001576774">
    <property type="component" value="Unassembled WGS sequence"/>
</dbReference>
<evidence type="ECO:0000313" key="4">
    <source>
        <dbReference type="EMBL" id="MFB2876422.1"/>
    </source>
</evidence>
<feature type="transmembrane region" description="Helical" evidence="2">
    <location>
        <begin position="312"/>
        <end position="328"/>
    </location>
</feature>
<keyword evidence="2" id="KW-0472">Membrane</keyword>
<comment type="caution">
    <text evidence="4">The sequence shown here is derived from an EMBL/GenBank/DDBJ whole genome shotgun (WGS) entry which is preliminary data.</text>
</comment>
<keyword evidence="2" id="KW-0812">Transmembrane</keyword>
<keyword evidence="2" id="KW-1133">Transmembrane helix</keyword>
<feature type="transmembrane region" description="Helical" evidence="2">
    <location>
        <begin position="335"/>
        <end position="356"/>
    </location>
</feature>
<dbReference type="Pfam" id="PF05226">
    <property type="entry name" value="CHASE2"/>
    <property type="match status" value="1"/>
</dbReference>
<dbReference type="InterPro" id="IPR001054">
    <property type="entry name" value="A/G_cyclase"/>
</dbReference>
<dbReference type="Pfam" id="PF00211">
    <property type="entry name" value="Guanylate_cyc"/>
    <property type="match status" value="1"/>
</dbReference>
<dbReference type="SUPFAM" id="SSF55073">
    <property type="entry name" value="Nucleotide cyclase"/>
    <property type="match status" value="1"/>
</dbReference>
<keyword evidence="5" id="KW-1185">Reference proteome</keyword>
<dbReference type="InterPro" id="IPR029787">
    <property type="entry name" value="Nucleotide_cyclase"/>
</dbReference>
<dbReference type="InterPro" id="IPR007890">
    <property type="entry name" value="CHASE2"/>
</dbReference>
<dbReference type="CDD" id="cd07302">
    <property type="entry name" value="CHD"/>
    <property type="match status" value="1"/>
</dbReference>
<proteinExistence type="inferred from homology"/>
<dbReference type="PANTHER" id="PTHR43081:SF1">
    <property type="entry name" value="ADENYLATE CYCLASE, TERMINAL-DIFFERENTIATION SPECIFIC"/>
    <property type="match status" value="1"/>
</dbReference>
<sequence length="623" mass="70096">MLSKQLICGLRRYFCHSSPWLTGAAATIISLGMWQLNAWQPLERVGYKLLFQIRETGVLSQQEWDKRIVVIAIDEKSLQKYGQFPWQRDRYIPLLNALQKSRPTAIGFDIKFVDRSDKDAEFAKAIEQTGNVVLARAWDDQGKPLVPVPELSEAASDQGHISRQVDGDGITRQAPIWINSEDFSLPSLGLTMIEVYNLNQTKQPISLPQPINQQFQNIWLNWPATVVSSVNNPQKSSPTTYSFVDVAEGRIPSDKFTDKFVLVGFTALALNDPLRTPYNSEPPTSGVYFHAAVIDNLINKTWLKKLPDGQEFYLLVLLAFGASCLFFGSDLKTRIILIVILPIAWFGIANVVFAFYQWWIPIAAPIGTILIAAVGLQLREQYEKQQLMSLFAKHVSPETAQLIWQRKEEIIEDGKLQAQELIATVLFMDIRGFTTISENLKPRELLSWLNQYLDVMTNCIMDHGGVVDKYIGDAIMAVFGVPFPNTKPEGIRQDALNAIAASIAMHSRLRQLNKRLKSQGKPVIEFGIGIHTGMLIAGSVGGTRRLNYSVVGDTVNVASRLESMNKELTADKPFKILLTDETFSYVSDRYRGEQVKTIQLRGRQQETMIYTILGKKKRSLSGL</sequence>
<organism evidence="4 5">
    <name type="scientific">Floridaenema aerugineum BLCC-F46</name>
    <dbReference type="NCBI Taxonomy" id="3153654"/>
    <lineage>
        <taxon>Bacteria</taxon>
        <taxon>Bacillati</taxon>
        <taxon>Cyanobacteriota</taxon>
        <taxon>Cyanophyceae</taxon>
        <taxon>Oscillatoriophycideae</taxon>
        <taxon>Aerosakkonematales</taxon>
        <taxon>Aerosakkonemataceae</taxon>
        <taxon>Floridanema</taxon>
        <taxon>Floridanema aerugineum</taxon>
    </lineage>
</organism>
<feature type="domain" description="Guanylate cyclase" evidence="3">
    <location>
        <begin position="424"/>
        <end position="562"/>
    </location>
</feature>
<evidence type="ECO:0000313" key="5">
    <source>
        <dbReference type="Proteomes" id="UP001576774"/>
    </source>
</evidence>
<dbReference type="RefSeq" id="WP_413269557.1">
    <property type="nucleotide sequence ID" value="NZ_JBHFNQ010000052.1"/>
</dbReference>
<protein>
    <submittedName>
        <fullName evidence="4">CHASE2 domain-containing protein</fullName>
    </submittedName>
</protein>
<name>A0ABV4X0W2_9CYAN</name>